<keyword evidence="13 22" id="KW-0067">ATP-binding</keyword>
<keyword evidence="6" id="KW-0723">Serine/threonine-protein kinase</keyword>
<feature type="region of interest" description="Disordered" evidence="23">
    <location>
        <begin position="519"/>
        <end position="620"/>
    </location>
</feature>
<comment type="subunit">
    <text evidence="21">Interacts with CLK1 C-terminus. Associates with the U5 snRNP and NCOR1 deacetylase complexes. Identified in the spliceosome C complex.</text>
</comment>
<evidence type="ECO:0000256" key="21">
    <source>
        <dbReference type="ARBA" id="ARBA00046964"/>
    </source>
</evidence>
<evidence type="ECO:0000256" key="2">
    <source>
        <dbReference type="ARBA" id="ARBA00004286"/>
    </source>
</evidence>
<reference evidence="25 26" key="1">
    <citation type="journal article" date="2018" name="New Phytol.">
        <title>Phylogenomics of Endogonaceae and evolution of mycorrhizas within Mucoromycota.</title>
        <authorList>
            <person name="Chang Y."/>
            <person name="Desiro A."/>
            <person name="Na H."/>
            <person name="Sandor L."/>
            <person name="Lipzen A."/>
            <person name="Clum A."/>
            <person name="Barry K."/>
            <person name="Grigoriev I.V."/>
            <person name="Martin F.M."/>
            <person name="Stajich J.E."/>
            <person name="Smith M.E."/>
            <person name="Bonito G."/>
            <person name="Spatafora J.W."/>
        </authorList>
    </citation>
    <scope>NUCLEOTIDE SEQUENCE [LARGE SCALE GENOMIC DNA]</scope>
    <source>
        <strain evidence="25 26">AD002</strain>
    </source>
</reference>
<dbReference type="FunFam" id="3.30.200.20:FF:000123">
    <property type="entry name" value="serine/threonine-protein kinase PRP4 homolog"/>
    <property type="match status" value="1"/>
</dbReference>
<dbReference type="Gene3D" id="1.10.510.10">
    <property type="entry name" value="Transferase(Phosphotransferase) domain 1"/>
    <property type="match status" value="1"/>
</dbReference>
<evidence type="ECO:0000256" key="23">
    <source>
        <dbReference type="SAM" id="MobiDB-lite"/>
    </source>
</evidence>
<feature type="binding site" evidence="22">
    <location>
        <position position="780"/>
    </location>
    <ligand>
        <name>ATP</name>
        <dbReference type="ChEBI" id="CHEBI:30616"/>
    </ligand>
</feature>
<evidence type="ECO:0000256" key="10">
    <source>
        <dbReference type="ARBA" id="ARBA00022728"/>
    </source>
</evidence>
<evidence type="ECO:0000256" key="14">
    <source>
        <dbReference type="ARBA" id="ARBA00022843"/>
    </source>
</evidence>
<keyword evidence="17" id="KW-0539">Nucleus</keyword>
<dbReference type="Gene3D" id="3.30.200.20">
    <property type="entry name" value="Phosphorylase Kinase, domain 1"/>
    <property type="match status" value="1"/>
</dbReference>
<feature type="compositionally biased region" description="Acidic residues" evidence="23">
    <location>
        <begin position="440"/>
        <end position="455"/>
    </location>
</feature>
<evidence type="ECO:0000256" key="8">
    <source>
        <dbReference type="ARBA" id="ARBA00022664"/>
    </source>
</evidence>
<feature type="region of interest" description="Disordered" evidence="23">
    <location>
        <begin position="1"/>
        <end position="455"/>
    </location>
</feature>
<evidence type="ECO:0000256" key="13">
    <source>
        <dbReference type="ARBA" id="ARBA00022840"/>
    </source>
</evidence>
<dbReference type="InterPro" id="IPR008271">
    <property type="entry name" value="Ser/Thr_kinase_AS"/>
</dbReference>
<feature type="compositionally biased region" description="Basic and acidic residues" evidence="23">
    <location>
        <begin position="161"/>
        <end position="175"/>
    </location>
</feature>
<evidence type="ECO:0000256" key="4">
    <source>
        <dbReference type="ARBA" id="ARBA00022454"/>
    </source>
</evidence>
<feature type="domain" description="Protein kinase" evidence="24">
    <location>
        <begin position="750"/>
        <end position="1088"/>
    </location>
</feature>
<dbReference type="GO" id="GO:0004674">
    <property type="term" value="F:protein serine/threonine kinase activity"/>
    <property type="evidence" value="ECO:0007669"/>
    <property type="project" value="UniProtKB-KW"/>
</dbReference>
<dbReference type="InterPro" id="IPR017441">
    <property type="entry name" value="Protein_kinase_ATP_BS"/>
</dbReference>
<dbReference type="AlphaFoldDB" id="A0A433QRR4"/>
<comment type="caution">
    <text evidence="25">The sequence shown here is derived from an EMBL/GenBank/DDBJ whole genome shotgun (WGS) entry which is preliminary data.</text>
</comment>
<evidence type="ECO:0000256" key="16">
    <source>
        <dbReference type="ARBA" id="ARBA00023187"/>
    </source>
</evidence>
<keyword evidence="10" id="KW-0747">Spliceosome</keyword>
<keyword evidence="12 25" id="KW-0418">Kinase</keyword>
<dbReference type="GO" id="GO:0005524">
    <property type="term" value="F:ATP binding"/>
    <property type="evidence" value="ECO:0007669"/>
    <property type="project" value="UniProtKB-UniRule"/>
</dbReference>
<evidence type="ECO:0000313" key="26">
    <source>
        <dbReference type="Proteomes" id="UP000274822"/>
    </source>
</evidence>
<feature type="compositionally biased region" description="Basic and acidic residues" evidence="23">
    <location>
        <begin position="421"/>
        <end position="439"/>
    </location>
</feature>
<feature type="compositionally biased region" description="Acidic residues" evidence="23">
    <location>
        <begin position="58"/>
        <end position="68"/>
    </location>
</feature>
<sequence>MDISLAPKPVVLETEEGEILEDSGPIKKSANYHSESHTNRTAANDSKLPSPSASSAEPGEELEEGEEATETHAPVVDGDGDVHMNGVGADAASSSSHRPTSQTSHKDDRHRHHHHSSSSHRSHRSSGGGSSSKHHPSSSSSRHRGDDERSSSRHHSSSSRRYKEPASDANPKDVDGNAAGNAAAVAVTDGHDPMILDSPSGQSKAIATSSVVSPVATSAERPSSVSSRKRSREFDTTDPFEIYERLSGRQQHRSSKEETSRDQERERERERDRSRRADDYAEREREREGRRYDRSVDDRDRRDWDRREDEYAKRGPRGSARGGFEGDRERERERDRERGSYRDAHDDRHGSRAYSREPERRYSREPEPRGHPELRGRREDESLDRRVDIDRDSGRYLHNDIGRGRRDSGRREATPTGPRAGPDDRSRDDRKKDDKKPELEPEPELEIEEEDEDKLIEERRKRRQAILEKYKSQGANGEVGVAIATATATTIGAGRTIAQAPLDMESPVSYTPEVMAAANGKETTAGTPMTPTSTASPVKQTSSCSDNDDKASRLHSTRATSADDSDASDDENDANMATPEGGRDTHELQDFSAADYDPSQDRIADDERRRTAITSQPHHHMTRGEMDLLKVKDMQESVVLTGGTSSHAENMSATDYREMLNSKEKAPQTQKKVAPALAADFDMFAEDVDDMFATPDEGVSVGKKGKADGAMILDNMPVVVPDHNPSLLDNWDDPEGYYRVILGEVLDKRYHVYANLGRGVFSAVVKARDTQHGDVDVAIKIIRNNDTMYKAGMKELHILKKLMEADPEGKKHVIRLIRHFEHKGHLCLVSSLYICNQAADSGPLPFPLNMPASMNLREVLKKFGKDVGINIKAVRIYAQQLFLSLSLLKKCNILHADIKPDNILVSESKNTLKLCDLGSASDAGENDITPYLVSRFYRSPEIILGLPYDPSLDVWSVGCTLYELFTGKILFPGRSNNQMLRYMMEVKGKFSHKMLRRGQFAGQHFDEGLNFLQVEVDRLTNKEVTKKVVITRPTKDLKARLMAAAGSGQMSDEERALVAQFADLLDRCLNLNPEKRISVKEALAHPFCTGKV</sequence>
<keyword evidence="9" id="KW-0808">Transferase</keyword>
<keyword evidence="15" id="KW-0007">Acetylation</keyword>
<keyword evidence="11 22" id="KW-0547">Nucleotide-binding</keyword>
<evidence type="ECO:0000256" key="22">
    <source>
        <dbReference type="PROSITE-ProRule" id="PRU10141"/>
    </source>
</evidence>
<feature type="compositionally biased region" description="Low complexity" evidence="23">
    <location>
        <begin position="93"/>
        <end position="103"/>
    </location>
</feature>
<evidence type="ECO:0000313" key="25">
    <source>
        <dbReference type="EMBL" id="RUS32465.1"/>
    </source>
</evidence>
<dbReference type="Pfam" id="PF00069">
    <property type="entry name" value="Pkinase"/>
    <property type="match status" value="1"/>
</dbReference>
<dbReference type="EC" id="2.7.11.1" evidence="3"/>
<dbReference type="CDD" id="cd14135">
    <property type="entry name" value="STKc_PRP4"/>
    <property type="match status" value="1"/>
</dbReference>
<evidence type="ECO:0000256" key="7">
    <source>
        <dbReference type="ARBA" id="ARBA00022553"/>
    </source>
</evidence>
<organism evidence="25 26">
    <name type="scientific">Jimgerdemannia flammicorona</name>
    <dbReference type="NCBI Taxonomy" id="994334"/>
    <lineage>
        <taxon>Eukaryota</taxon>
        <taxon>Fungi</taxon>
        <taxon>Fungi incertae sedis</taxon>
        <taxon>Mucoromycota</taxon>
        <taxon>Mucoromycotina</taxon>
        <taxon>Endogonomycetes</taxon>
        <taxon>Endogonales</taxon>
        <taxon>Endogonaceae</taxon>
        <taxon>Jimgerdemannia</taxon>
    </lineage>
</organism>
<feature type="compositionally biased region" description="Basic and acidic residues" evidence="23">
    <location>
        <begin position="599"/>
        <end position="610"/>
    </location>
</feature>
<feature type="compositionally biased region" description="Acidic residues" evidence="23">
    <location>
        <begin position="563"/>
        <end position="573"/>
    </location>
</feature>
<dbReference type="PROSITE" id="PS00108">
    <property type="entry name" value="PROTEIN_KINASE_ST"/>
    <property type="match status" value="1"/>
</dbReference>
<name>A0A433QRR4_9FUNG</name>
<evidence type="ECO:0000256" key="9">
    <source>
        <dbReference type="ARBA" id="ARBA00022679"/>
    </source>
</evidence>
<keyword evidence="14" id="KW-0832">Ubl conjugation</keyword>
<dbReference type="PANTHER" id="PTHR24058:SF103">
    <property type="entry name" value="SERINE_THREONINE-PROTEIN KINASE PRP4 HOMOLOG"/>
    <property type="match status" value="1"/>
</dbReference>
<dbReference type="EMBL" id="RBNJ01002037">
    <property type="protein sequence ID" value="RUS32465.1"/>
    <property type="molecule type" value="Genomic_DNA"/>
</dbReference>
<gene>
    <name evidence="25" type="ORF">BC938DRAFT_475339</name>
</gene>
<comment type="subcellular location">
    <subcellularLocation>
        <location evidence="2">Chromosome</location>
    </subcellularLocation>
    <subcellularLocation>
        <location evidence="1">Nucleus</location>
    </subcellularLocation>
</comment>
<dbReference type="PROSITE" id="PS50011">
    <property type="entry name" value="PROTEIN_KINASE_DOM"/>
    <property type="match status" value="1"/>
</dbReference>
<evidence type="ECO:0000256" key="5">
    <source>
        <dbReference type="ARBA" id="ARBA00022499"/>
    </source>
</evidence>
<evidence type="ECO:0000259" key="24">
    <source>
        <dbReference type="PROSITE" id="PS50011"/>
    </source>
</evidence>
<evidence type="ECO:0000256" key="6">
    <source>
        <dbReference type="ARBA" id="ARBA00022527"/>
    </source>
</evidence>
<feature type="compositionally biased region" description="Basic residues" evidence="23">
    <location>
        <begin position="108"/>
        <end position="124"/>
    </location>
</feature>
<proteinExistence type="inferred from homology"/>
<evidence type="ECO:0000256" key="3">
    <source>
        <dbReference type="ARBA" id="ARBA00012513"/>
    </source>
</evidence>
<dbReference type="SMART" id="SM00220">
    <property type="entry name" value="S_TKc"/>
    <property type="match status" value="1"/>
</dbReference>
<keyword evidence="26" id="KW-1185">Reference proteome</keyword>
<dbReference type="InterPro" id="IPR011009">
    <property type="entry name" value="Kinase-like_dom_sf"/>
</dbReference>
<dbReference type="PROSITE" id="PS00107">
    <property type="entry name" value="PROTEIN_KINASE_ATP"/>
    <property type="match status" value="1"/>
</dbReference>
<feature type="compositionally biased region" description="Low complexity" evidence="23">
    <location>
        <begin position="48"/>
        <end position="57"/>
    </location>
</feature>
<dbReference type="GO" id="GO:0005694">
    <property type="term" value="C:chromosome"/>
    <property type="evidence" value="ECO:0007669"/>
    <property type="project" value="UniProtKB-SubCell"/>
</dbReference>
<evidence type="ECO:0000256" key="11">
    <source>
        <dbReference type="ARBA" id="ARBA00022741"/>
    </source>
</evidence>
<evidence type="ECO:0000256" key="15">
    <source>
        <dbReference type="ARBA" id="ARBA00022990"/>
    </source>
</evidence>
<dbReference type="FunFam" id="1.10.510.10:FF:000078">
    <property type="entry name" value="Serine/threonine-protein kinase PRP4 homolog"/>
    <property type="match status" value="1"/>
</dbReference>
<dbReference type="GO" id="GO:0045292">
    <property type="term" value="P:mRNA cis splicing, via spliceosome"/>
    <property type="evidence" value="ECO:0007669"/>
    <property type="project" value="InterPro"/>
</dbReference>
<feature type="compositionally biased region" description="Low complexity" evidence="23">
    <location>
        <begin position="523"/>
        <end position="537"/>
    </location>
</feature>
<evidence type="ECO:0000256" key="20">
    <source>
        <dbReference type="ARBA" id="ARBA00031858"/>
    </source>
</evidence>
<feature type="compositionally biased region" description="Low complexity" evidence="23">
    <location>
        <begin position="176"/>
        <end position="186"/>
    </location>
</feature>
<dbReference type="InterPro" id="IPR044092">
    <property type="entry name" value="STKc_PRP4"/>
</dbReference>
<comment type="similarity">
    <text evidence="18">Belongs to the protein kinase superfamily. CMGC Ser/Thr protein kinase family.</text>
</comment>
<accession>A0A433QRR4</accession>
<keyword evidence="16" id="KW-0508">mRNA splicing</keyword>
<feature type="compositionally biased region" description="Low complexity" evidence="23">
    <location>
        <begin position="205"/>
        <end position="226"/>
    </location>
</feature>
<evidence type="ECO:0000256" key="18">
    <source>
        <dbReference type="ARBA" id="ARBA00023596"/>
    </source>
</evidence>
<dbReference type="InterPro" id="IPR050494">
    <property type="entry name" value="Ser_Thr_dual-spec_kinase"/>
</dbReference>
<dbReference type="SUPFAM" id="SSF56112">
    <property type="entry name" value="Protein kinase-like (PK-like)"/>
    <property type="match status" value="1"/>
</dbReference>
<feature type="compositionally biased region" description="Basic and acidic residues" evidence="23">
    <location>
        <begin position="324"/>
        <end position="413"/>
    </location>
</feature>
<evidence type="ECO:0000256" key="1">
    <source>
        <dbReference type="ARBA" id="ARBA00004123"/>
    </source>
</evidence>
<evidence type="ECO:0000256" key="12">
    <source>
        <dbReference type="ARBA" id="ARBA00022777"/>
    </source>
</evidence>
<keyword evidence="7" id="KW-0597">Phosphoprotein</keyword>
<dbReference type="GO" id="GO:0005681">
    <property type="term" value="C:spliceosomal complex"/>
    <property type="evidence" value="ECO:0007669"/>
    <property type="project" value="UniProtKB-KW"/>
</dbReference>
<protein>
    <recommendedName>
        <fullName evidence="19">Serine/threonine-protein kinase PRP4 homolog</fullName>
        <ecNumber evidence="3">2.7.11.1</ecNumber>
    </recommendedName>
    <alternativeName>
        <fullName evidence="20">PRP4 pre-mRNA-processing factor 4 homolog</fullName>
    </alternativeName>
</protein>
<dbReference type="InterPro" id="IPR000719">
    <property type="entry name" value="Prot_kinase_dom"/>
</dbReference>
<feature type="compositionally biased region" description="Basic and acidic residues" evidence="23">
    <location>
        <begin position="254"/>
        <end position="313"/>
    </location>
</feature>
<evidence type="ECO:0000256" key="19">
    <source>
        <dbReference type="ARBA" id="ARBA00023637"/>
    </source>
</evidence>
<dbReference type="Proteomes" id="UP000274822">
    <property type="component" value="Unassembled WGS sequence"/>
</dbReference>
<evidence type="ECO:0000256" key="17">
    <source>
        <dbReference type="ARBA" id="ARBA00023242"/>
    </source>
</evidence>
<keyword evidence="8" id="KW-0507">mRNA processing</keyword>
<keyword evidence="4" id="KW-0158">Chromosome</keyword>
<dbReference type="PANTHER" id="PTHR24058">
    <property type="entry name" value="DUAL SPECIFICITY PROTEIN KINASE"/>
    <property type="match status" value="1"/>
</dbReference>
<keyword evidence="5" id="KW-1017">Isopeptide bond</keyword>